<organism evidence="1 2">
    <name type="scientific">Marinobacter salexigens</name>
    <dbReference type="NCBI Taxonomy" id="1925763"/>
    <lineage>
        <taxon>Bacteria</taxon>
        <taxon>Pseudomonadati</taxon>
        <taxon>Pseudomonadota</taxon>
        <taxon>Gammaproteobacteria</taxon>
        <taxon>Pseudomonadales</taxon>
        <taxon>Marinobacteraceae</taxon>
        <taxon>Marinobacter</taxon>
    </lineage>
</organism>
<dbReference type="Proteomes" id="UP000753376">
    <property type="component" value="Unassembled WGS sequence"/>
</dbReference>
<name>A0ABS6AD68_9GAMM</name>
<dbReference type="RefSeq" id="WP_216009441.1">
    <property type="nucleotide sequence ID" value="NZ_JAHKPV010000021.1"/>
</dbReference>
<dbReference type="EMBL" id="JAHKPV010000021">
    <property type="protein sequence ID" value="MBU2875679.1"/>
    <property type="molecule type" value="Genomic_DNA"/>
</dbReference>
<protein>
    <submittedName>
        <fullName evidence="1">Uncharacterized protein</fullName>
    </submittedName>
</protein>
<evidence type="ECO:0000313" key="1">
    <source>
        <dbReference type="EMBL" id="MBU2875679.1"/>
    </source>
</evidence>
<evidence type="ECO:0000313" key="2">
    <source>
        <dbReference type="Proteomes" id="UP000753376"/>
    </source>
</evidence>
<comment type="caution">
    <text evidence="1">The sequence shown here is derived from an EMBL/GenBank/DDBJ whole genome shotgun (WGS) entry which is preliminary data.</text>
</comment>
<accession>A0ABS6AD68</accession>
<gene>
    <name evidence="1" type="ORF">KO508_16895</name>
</gene>
<reference evidence="1 2" key="1">
    <citation type="submission" date="2021-05" db="EMBL/GenBank/DDBJ databases">
        <title>Draft genomes of bacteria isolated from model marine particles.</title>
        <authorList>
            <person name="Datta M.S."/>
            <person name="Schwartzman J.A."/>
            <person name="Enke T.N."/>
            <person name="Saavedra J."/>
            <person name="Cermak N."/>
            <person name="Cordero O.X."/>
        </authorList>
    </citation>
    <scope>NUCLEOTIDE SEQUENCE [LARGE SCALE GENOMIC DNA]</scope>
    <source>
        <strain evidence="1 2">D2M19</strain>
    </source>
</reference>
<keyword evidence="2" id="KW-1185">Reference proteome</keyword>
<sequence>MTVPEGLAAPDKVATVVGIFPEWKRGVSDIRATYGGLFVGQWQKVRDTNKANR</sequence>
<proteinExistence type="predicted"/>